<evidence type="ECO:0000313" key="2">
    <source>
        <dbReference type="Proteomes" id="UP000800200"/>
    </source>
</evidence>
<keyword evidence="2" id="KW-1185">Reference proteome</keyword>
<proteinExistence type="predicted"/>
<reference evidence="1" key="1">
    <citation type="journal article" date="2020" name="Stud. Mycol.">
        <title>101 Dothideomycetes genomes: a test case for predicting lifestyles and emergence of pathogens.</title>
        <authorList>
            <person name="Haridas S."/>
            <person name="Albert R."/>
            <person name="Binder M."/>
            <person name="Bloem J."/>
            <person name="Labutti K."/>
            <person name="Salamov A."/>
            <person name="Andreopoulos B."/>
            <person name="Baker S."/>
            <person name="Barry K."/>
            <person name="Bills G."/>
            <person name="Bluhm B."/>
            <person name="Cannon C."/>
            <person name="Castanera R."/>
            <person name="Culley D."/>
            <person name="Daum C."/>
            <person name="Ezra D."/>
            <person name="Gonzalez J."/>
            <person name="Henrissat B."/>
            <person name="Kuo A."/>
            <person name="Liang C."/>
            <person name="Lipzen A."/>
            <person name="Lutzoni F."/>
            <person name="Magnuson J."/>
            <person name="Mondo S."/>
            <person name="Nolan M."/>
            <person name="Ohm R."/>
            <person name="Pangilinan J."/>
            <person name="Park H.-J."/>
            <person name="Ramirez L."/>
            <person name="Alfaro M."/>
            <person name="Sun H."/>
            <person name="Tritt A."/>
            <person name="Yoshinaga Y."/>
            <person name="Zwiers L.-H."/>
            <person name="Turgeon B."/>
            <person name="Goodwin S."/>
            <person name="Spatafora J."/>
            <person name="Crous P."/>
            <person name="Grigoriev I."/>
        </authorList>
    </citation>
    <scope>NUCLEOTIDE SEQUENCE</scope>
    <source>
        <strain evidence="1">CBS 207.26</strain>
    </source>
</reference>
<organism evidence="1 2">
    <name type="scientific">Zopfia rhizophila CBS 207.26</name>
    <dbReference type="NCBI Taxonomy" id="1314779"/>
    <lineage>
        <taxon>Eukaryota</taxon>
        <taxon>Fungi</taxon>
        <taxon>Dikarya</taxon>
        <taxon>Ascomycota</taxon>
        <taxon>Pezizomycotina</taxon>
        <taxon>Dothideomycetes</taxon>
        <taxon>Dothideomycetes incertae sedis</taxon>
        <taxon>Zopfiaceae</taxon>
        <taxon>Zopfia</taxon>
    </lineage>
</organism>
<dbReference type="OrthoDB" id="4731394at2759"/>
<accession>A0A6A6E6N9</accession>
<dbReference type="EMBL" id="ML994632">
    <property type="protein sequence ID" value="KAF2185840.1"/>
    <property type="molecule type" value="Genomic_DNA"/>
</dbReference>
<dbReference type="Proteomes" id="UP000800200">
    <property type="component" value="Unassembled WGS sequence"/>
</dbReference>
<protein>
    <submittedName>
        <fullName evidence="1">Uncharacterized protein</fullName>
    </submittedName>
</protein>
<dbReference type="AlphaFoldDB" id="A0A6A6E6N9"/>
<gene>
    <name evidence="1" type="ORF">K469DRAFT_707519</name>
</gene>
<evidence type="ECO:0000313" key="1">
    <source>
        <dbReference type="EMBL" id="KAF2185840.1"/>
    </source>
</evidence>
<sequence>MHPGLIKPTRSPAFLPPISFHYIPSTKPPNHNTLSYPLPGFVRMAHPTSPLPTLLYTEAVLKVLDGTMFIVSPTTVLKNLTTPPYTPTSISLIQNLGTQTLAFSIPLFLASYNTSTARASRKLVYYTVLAREGFLALELLGRIAWREDGEEVESVRALEWGERKRGEAMQMERENRAILRRGLWM</sequence>
<name>A0A6A6E6N9_9PEZI</name>